<evidence type="ECO:0000313" key="1">
    <source>
        <dbReference type="EMBL" id="OGD87375.1"/>
    </source>
</evidence>
<gene>
    <name evidence="1" type="ORF">A2870_01355</name>
</gene>
<accession>A0A1F5G6C5</accession>
<proteinExistence type="predicted"/>
<protein>
    <submittedName>
        <fullName evidence="1">Uncharacterized protein</fullName>
    </submittedName>
</protein>
<dbReference type="STRING" id="1797711.A2870_01355"/>
<evidence type="ECO:0000313" key="2">
    <source>
        <dbReference type="Proteomes" id="UP000179102"/>
    </source>
</evidence>
<reference evidence="1 2" key="1">
    <citation type="journal article" date="2016" name="Nat. Commun.">
        <title>Thousands of microbial genomes shed light on interconnected biogeochemical processes in an aquifer system.</title>
        <authorList>
            <person name="Anantharaman K."/>
            <person name="Brown C.T."/>
            <person name="Hug L.A."/>
            <person name="Sharon I."/>
            <person name="Castelle C.J."/>
            <person name="Probst A.J."/>
            <person name="Thomas B.C."/>
            <person name="Singh A."/>
            <person name="Wilkins M.J."/>
            <person name="Karaoz U."/>
            <person name="Brodie E.L."/>
            <person name="Williams K.H."/>
            <person name="Hubbard S.S."/>
            <person name="Banfield J.F."/>
        </authorList>
    </citation>
    <scope>NUCLEOTIDE SEQUENCE [LARGE SCALE GENOMIC DNA]</scope>
</reference>
<organism evidence="1 2">
    <name type="scientific">Candidatus Curtissbacteria bacterium RIFCSPHIGHO2_01_FULL_41_11</name>
    <dbReference type="NCBI Taxonomy" id="1797711"/>
    <lineage>
        <taxon>Bacteria</taxon>
        <taxon>Candidatus Curtissiibacteriota</taxon>
    </lineage>
</organism>
<comment type="caution">
    <text evidence="1">The sequence shown here is derived from an EMBL/GenBank/DDBJ whole genome shotgun (WGS) entry which is preliminary data.</text>
</comment>
<dbReference type="EMBL" id="MFAZ01000014">
    <property type="protein sequence ID" value="OGD87375.1"/>
    <property type="molecule type" value="Genomic_DNA"/>
</dbReference>
<dbReference type="AlphaFoldDB" id="A0A1F5G6C5"/>
<dbReference type="Proteomes" id="UP000179102">
    <property type="component" value="Unassembled WGS sequence"/>
</dbReference>
<sequence length="94" mass="10750">MSPEPLFQRPEIKERTIEGTCKTCFRPLVVIVGNLDEQTIISKLKEPRVSLGCSSWHIQAETPLEGFDWNLTPQELTYQEIFVLNRRGPMSTSS</sequence>
<name>A0A1F5G6C5_9BACT</name>